<keyword evidence="2" id="KW-1133">Transmembrane helix</keyword>
<evidence type="ECO:0000256" key="1">
    <source>
        <dbReference type="SAM" id="MobiDB-lite"/>
    </source>
</evidence>
<keyword evidence="2" id="KW-0472">Membrane</keyword>
<feature type="transmembrane region" description="Helical" evidence="2">
    <location>
        <begin position="166"/>
        <end position="184"/>
    </location>
</feature>
<organism evidence="4 5">
    <name type="scientific">Vanrija albida</name>
    <dbReference type="NCBI Taxonomy" id="181172"/>
    <lineage>
        <taxon>Eukaryota</taxon>
        <taxon>Fungi</taxon>
        <taxon>Dikarya</taxon>
        <taxon>Basidiomycota</taxon>
        <taxon>Agaricomycotina</taxon>
        <taxon>Tremellomycetes</taxon>
        <taxon>Trichosporonales</taxon>
        <taxon>Trichosporonaceae</taxon>
        <taxon>Vanrija</taxon>
    </lineage>
</organism>
<keyword evidence="5" id="KW-1185">Reference proteome</keyword>
<accession>A0ABR3Q7Q0</accession>
<comment type="caution">
    <text evidence="4">The sequence shown here is derived from an EMBL/GenBank/DDBJ whole genome shotgun (WGS) entry which is preliminary data.</text>
</comment>
<dbReference type="RefSeq" id="XP_069210420.1">
    <property type="nucleotide sequence ID" value="XM_069353002.1"/>
</dbReference>
<dbReference type="GeneID" id="95985532"/>
<evidence type="ECO:0008006" key="6">
    <source>
        <dbReference type="Google" id="ProtNLM"/>
    </source>
</evidence>
<evidence type="ECO:0000313" key="4">
    <source>
        <dbReference type="EMBL" id="KAL1410476.1"/>
    </source>
</evidence>
<feature type="chain" id="PRO_5047364837" description="Extracellular membrane protein CFEM domain-containing protein" evidence="3">
    <location>
        <begin position="18"/>
        <end position="185"/>
    </location>
</feature>
<gene>
    <name evidence="4" type="ORF">Q8F55_004489</name>
</gene>
<feature type="compositionally biased region" description="Polar residues" evidence="1">
    <location>
        <begin position="88"/>
        <end position="106"/>
    </location>
</feature>
<dbReference type="Proteomes" id="UP001565368">
    <property type="component" value="Unassembled WGS sequence"/>
</dbReference>
<protein>
    <recommendedName>
        <fullName evidence="6">Extracellular membrane protein CFEM domain-containing protein</fullName>
    </recommendedName>
</protein>
<name>A0ABR3Q7Q0_9TREE</name>
<keyword evidence="2" id="KW-0812">Transmembrane</keyword>
<evidence type="ECO:0000313" key="5">
    <source>
        <dbReference type="Proteomes" id="UP001565368"/>
    </source>
</evidence>
<evidence type="ECO:0000256" key="3">
    <source>
        <dbReference type="SAM" id="SignalP"/>
    </source>
</evidence>
<reference evidence="4 5" key="1">
    <citation type="submission" date="2023-08" db="EMBL/GenBank/DDBJ databases">
        <title>Annotated Genome Sequence of Vanrija albida AlHP1.</title>
        <authorList>
            <person name="Herzog R."/>
        </authorList>
    </citation>
    <scope>NUCLEOTIDE SEQUENCE [LARGE SCALE GENOMIC DNA]</scope>
    <source>
        <strain evidence="4 5">AlHP1</strain>
    </source>
</reference>
<keyword evidence="3" id="KW-0732">Signal</keyword>
<feature type="region of interest" description="Disordered" evidence="1">
    <location>
        <begin position="88"/>
        <end position="120"/>
    </location>
</feature>
<feature type="signal peptide" evidence="3">
    <location>
        <begin position="1"/>
        <end position="17"/>
    </location>
</feature>
<proteinExistence type="predicted"/>
<sequence length="185" mass="18023">MLPHILLIATALAAAIAIPFTPRKEMLDCYDVCIYGIDDSLPGCDPTWLSQIATCVDCLKDTTDLNTTTLGLFQKALDICGTSSPLPSASVRPSSGGQDSGFDTPSPTLPPAGAGNGAGAGAGVGGQAGVSSTNGAGIPIFGGGGGGAPSPTPSPGLTINSPASRIGVSLGSLLVVVAAAAFVVV</sequence>
<dbReference type="EMBL" id="JBBXJM010000003">
    <property type="protein sequence ID" value="KAL1410476.1"/>
    <property type="molecule type" value="Genomic_DNA"/>
</dbReference>
<evidence type="ECO:0000256" key="2">
    <source>
        <dbReference type="SAM" id="Phobius"/>
    </source>
</evidence>